<name>A0AA45WUJ5_9CLOT</name>
<keyword evidence="1" id="KW-0812">Transmembrane</keyword>
<dbReference type="AlphaFoldDB" id="A0AA45WUJ5"/>
<comment type="caution">
    <text evidence="2">The sequence shown here is derived from an EMBL/GenBank/DDBJ whole genome shotgun (WGS) entry which is preliminary data.</text>
</comment>
<sequence length="284" mass="33768">MEKLRQMGRRKWHVILLLMVLMVSTAPWYYLLRSVVVMWPYSLHHQKMSLINKNEYYLDIPTNQIQKDDRWHPLVLVFHDEVGFERWKGEPWALTVLYRFGGFSPWQHNSSYYDHTSPRFSSFYGAYLVQHKETPELAFGFDKAGNIDPDQWTSVTEYDQRFLVMPSMGLNPKDVTFDIEIEKIESDVTYVGRKGWTQIDASIITNSPQHVYQKHQRGYLQYGNPLPPQEGHADFEIIRLYGRFYAIFENEYELSLGLYLLAPDRETLEQIDQEELSRMILPEW</sequence>
<evidence type="ECO:0000256" key="1">
    <source>
        <dbReference type="SAM" id="Phobius"/>
    </source>
</evidence>
<proteinExistence type="predicted"/>
<evidence type="ECO:0000313" key="2">
    <source>
        <dbReference type="EMBL" id="SMP46745.1"/>
    </source>
</evidence>
<keyword evidence="1" id="KW-1133">Transmembrane helix</keyword>
<protein>
    <submittedName>
        <fullName evidence="2">Uncharacterized protein</fullName>
    </submittedName>
</protein>
<feature type="transmembrane region" description="Helical" evidence="1">
    <location>
        <begin position="12"/>
        <end position="31"/>
    </location>
</feature>
<evidence type="ECO:0000313" key="3">
    <source>
        <dbReference type="Proteomes" id="UP001158066"/>
    </source>
</evidence>
<dbReference type="Proteomes" id="UP001158066">
    <property type="component" value="Unassembled WGS sequence"/>
</dbReference>
<organism evidence="2 3">
    <name type="scientific">Anoxynatronum buryatiense</name>
    <dbReference type="NCBI Taxonomy" id="489973"/>
    <lineage>
        <taxon>Bacteria</taxon>
        <taxon>Bacillati</taxon>
        <taxon>Bacillota</taxon>
        <taxon>Clostridia</taxon>
        <taxon>Eubacteriales</taxon>
        <taxon>Clostridiaceae</taxon>
        <taxon>Anoxynatronum</taxon>
    </lineage>
</organism>
<reference evidence="2" key="1">
    <citation type="submission" date="2017-05" db="EMBL/GenBank/DDBJ databases">
        <authorList>
            <person name="Varghese N."/>
            <person name="Submissions S."/>
        </authorList>
    </citation>
    <scope>NUCLEOTIDE SEQUENCE</scope>
    <source>
        <strain evidence="2">Su22</strain>
    </source>
</reference>
<gene>
    <name evidence="2" type="ORF">SAMN06296020_10352</name>
</gene>
<keyword evidence="1" id="KW-0472">Membrane</keyword>
<accession>A0AA45WUJ5</accession>
<keyword evidence="3" id="KW-1185">Reference proteome</keyword>
<dbReference type="RefSeq" id="WP_283408333.1">
    <property type="nucleotide sequence ID" value="NZ_FXUF01000003.1"/>
</dbReference>
<dbReference type="EMBL" id="FXUF01000003">
    <property type="protein sequence ID" value="SMP46745.1"/>
    <property type="molecule type" value="Genomic_DNA"/>
</dbReference>